<feature type="domain" description="Tyrosine-protein kinase G-rich" evidence="9">
    <location>
        <begin position="148"/>
        <end position="197"/>
    </location>
</feature>
<organism evidence="10 11">
    <name type="scientific">Listeria booriae</name>
    <dbReference type="NCBI Taxonomy" id="1552123"/>
    <lineage>
        <taxon>Bacteria</taxon>
        <taxon>Bacillati</taxon>
        <taxon>Bacillota</taxon>
        <taxon>Bacilli</taxon>
        <taxon>Bacillales</taxon>
        <taxon>Listeriaceae</taxon>
        <taxon>Listeria</taxon>
    </lineage>
</organism>
<dbReference type="InterPro" id="IPR032807">
    <property type="entry name" value="GNVR"/>
</dbReference>
<evidence type="ECO:0000256" key="2">
    <source>
        <dbReference type="ARBA" id="ARBA00006683"/>
    </source>
</evidence>
<dbReference type="InterPro" id="IPR050445">
    <property type="entry name" value="Bact_polysacc_biosynth/exp"/>
</dbReference>
<evidence type="ECO:0000259" key="9">
    <source>
        <dbReference type="Pfam" id="PF13807"/>
    </source>
</evidence>
<comment type="subcellular location">
    <subcellularLocation>
        <location evidence="1">Cell membrane</location>
        <topology evidence="1">Multi-pass membrane protein</topology>
    </subcellularLocation>
</comment>
<accession>A0A7X0TQ99</accession>
<dbReference type="GO" id="GO:0004713">
    <property type="term" value="F:protein tyrosine kinase activity"/>
    <property type="evidence" value="ECO:0007669"/>
    <property type="project" value="TreeGrafter"/>
</dbReference>
<proteinExistence type="inferred from homology"/>
<keyword evidence="4 7" id="KW-0812">Transmembrane</keyword>
<feature type="domain" description="Polysaccharide chain length determinant N-terminal" evidence="8">
    <location>
        <begin position="5"/>
        <end position="93"/>
    </location>
</feature>
<evidence type="ECO:0000256" key="1">
    <source>
        <dbReference type="ARBA" id="ARBA00004651"/>
    </source>
</evidence>
<evidence type="ECO:0000256" key="4">
    <source>
        <dbReference type="ARBA" id="ARBA00022692"/>
    </source>
</evidence>
<dbReference type="Pfam" id="PF02706">
    <property type="entry name" value="Wzz"/>
    <property type="match status" value="1"/>
</dbReference>
<feature type="transmembrane region" description="Helical" evidence="7">
    <location>
        <begin position="18"/>
        <end position="40"/>
    </location>
</feature>
<evidence type="ECO:0000256" key="5">
    <source>
        <dbReference type="ARBA" id="ARBA00022989"/>
    </source>
</evidence>
<dbReference type="Pfam" id="PF13807">
    <property type="entry name" value="GNVR"/>
    <property type="match status" value="1"/>
</dbReference>
<evidence type="ECO:0000313" key="11">
    <source>
        <dbReference type="Proteomes" id="UP000532866"/>
    </source>
</evidence>
<gene>
    <name evidence="10" type="ORF">HB759_09095</name>
</gene>
<dbReference type="AlphaFoldDB" id="A0A7X0TQ99"/>
<keyword evidence="3" id="KW-1003">Cell membrane</keyword>
<dbReference type="PANTHER" id="PTHR32309:SF13">
    <property type="entry name" value="FERRIC ENTEROBACTIN TRANSPORT PROTEIN FEPE"/>
    <property type="match status" value="1"/>
</dbReference>
<evidence type="ECO:0000259" key="8">
    <source>
        <dbReference type="Pfam" id="PF02706"/>
    </source>
</evidence>
<sequence>MDTLFSIKDVIAILKKSIVWIVSFALGGLVIAGLTIYLLMTPMYEMNTQILVTQTSENDNAISQNAEVQANLQLVNTYRVLITSPRVLNQVEKNIDGAYSTEELTNKIKVTTEQDSQVMNITVTDADPAMAAEIANKTAIAFKKVTPQVMKVDNINILSKASVTKTTSPVSPKPFLIMLIGLLGGALIGVIVAFMRHLLHNTFKEEKDLEALGVPLLGSIGKLPTHKPSVDKKKGEFNEKQTIS</sequence>
<comment type="similarity">
    <text evidence="2">Belongs to the CpsC/CapA family.</text>
</comment>
<dbReference type="Proteomes" id="UP000532866">
    <property type="component" value="Unassembled WGS sequence"/>
</dbReference>
<evidence type="ECO:0000256" key="7">
    <source>
        <dbReference type="SAM" id="Phobius"/>
    </source>
</evidence>
<feature type="transmembrane region" description="Helical" evidence="7">
    <location>
        <begin position="175"/>
        <end position="195"/>
    </location>
</feature>
<dbReference type="RefSeq" id="WP_185373888.1">
    <property type="nucleotide sequence ID" value="NZ_JAARNB010000002.1"/>
</dbReference>
<dbReference type="GO" id="GO:0005886">
    <property type="term" value="C:plasma membrane"/>
    <property type="evidence" value="ECO:0007669"/>
    <property type="project" value="UniProtKB-SubCell"/>
</dbReference>
<evidence type="ECO:0000313" key="10">
    <source>
        <dbReference type="EMBL" id="MBC1332091.1"/>
    </source>
</evidence>
<evidence type="ECO:0000256" key="3">
    <source>
        <dbReference type="ARBA" id="ARBA00022475"/>
    </source>
</evidence>
<dbReference type="PANTHER" id="PTHR32309">
    <property type="entry name" value="TYROSINE-PROTEIN KINASE"/>
    <property type="match status" value="1"/>
</dbReference>
<name>A0A7X0TQ99_9LIST</name>
<keyword evidence="6 7" id="KW-0472">Membrane</keyword>
<evidence type="ECO:0000256" key="6">
    <source>
        <dbReference type="ARBA" id="ARBA00023136"/>
    </source>
</evidence>
<comment type="caution">
    <text evidence="10">The sequence shown here is derived from an EMBL/GenBank/DDBJ whole genome shotgun (WGS) entry which is preliminary data.</text>
</comment>
<dbReference type="EMBL" id="JAAROL010000003">
    <property type="protein sequence ID" value="MBC1332091.1"/>
    <property type="molecule type" value="Genomic_DNA"/>
</dbReference>
<keyword evidence="5 7" id="KW-1133">Transmembrane helix</keyword>
<protein>
    <submittedName>
        <fullName evidence="10">Capsular biosynthesis protein</fullName>
    </submittedName>
</protein>
<dbReference type="InterPro" id="IPR003856">
    <property type="entry name" value="LPS_length_determ_N"/>
</dbReference>
<reference evidence="10 11" key="1">
    <citation type="submission" date="2020-03" db="EMBL/GenBank/DDBJ databases">
        <title>Soil Listeria distribution.</title>
        <authorList>
            <person name="Liao J."/>
            <person name="Wiedmann M."/>
        </authorList>
    </citation>
    <scope>NUCLEOTIDE SEQUENCE [LARGE SCALE GENOMIC DNA]</scope>
    <source>
        <strain evidence="10 11">FSL L7-1833</strain>
    </source>
</reference>